<keyword evidence="3" id="KW-1185">Reference proteome</keyword>
<evidence type="ECO:0000313" key="3">
    <source>
        <dbReference type="Proteomes" id="UP000198525"/>
    </source>
</evidence>
<dbReference type="SMART" id="SM00342">
    <property type="entry name" value="HTH_ARAC"/>
    <property type="match status" value="1"/>
</dbReference>
<keyword evidence="2" id="KW-0238">DNA-binding</keyword>
<dbReference type="GO" id="GO:0043565">
    <property type="term" value="F:sequence-specific DNA binding"/>
    <property type="evidence" value="ECO:0007669"/>
    <property type="project" value="InterPro"/>
</dbReference>
<proteinExistence type="predicted"/>
<accession>A0A1G8T5C2</accession>
<reference evidence="2 3" key="1">
    <citation type="submission" date="2016-10" db="EMBL/GenBank/DDBJ databases">
        <authorList>
            <person name="de Groot N.N."/>
        </authorList>
    </citation>
    <scope>NUCLEOTIDE SEQUENCE [LARGE SCALE GENOMIC DNA]</scope>
    <source>
        <strain evidence="2 3">CGMCC 1.6133</strain>
    </source>
</reference>
<sequence>MMSEHTIVQALRIADLALYRLDAGSYCLATPEGHRSTLRYASLLLTESTGCQLSDEDGTVPRQLPASTACLLTHHVSQRITVSEPTWVLRLPTFRLSGCPLSLPMIAMAQEMQVLLFSIPAILADAAHLPPVGQRHAALAIESLLQPLVQGHEPEESADITSVILRAEGETDANVADSAKALGVSRSRLYETLRPYGGFHTLLNAARLDRVARRLLMPEYADHSIKEILHDTPFTRADQFHRLFKQRYAETARRWRSAPLPTLPATIAPVPVHL</sequence>
<name>A0A1G8T5C2_9GAMM</name>
<dbReference type="GO" id="GO:0003700">
    <property type="term" value="F:DNA-binding transcription factor activity"/>
    <property type="evidence" value="ECO:0007669"/>
    <property type="project" value="InterPro"/>
</dbReference>
<dbReference type="Pfam" id="PF12833">
    <property type="entry name" value="HTH_18"/>
    <property type="match status" value="1"/>
</dbReference>
<evidence type="ECO:0000259" key="1">
    <source>
        <dbReference type="PROSITE" id="PS01124"/>
    </source>
</evidence>
<organism evidence="2 3">
    <name type="scientific">Billgrantia gudaonensis</name>
    <dbReference type="NCBI Taxonomy" id="376427"/>
    <lineage>
        <taxon>Bacteria</taxon>
        <taxon>Pseudomonadati</taxon>
        <taxon>Pseudomonadota</taxon>
        <taxon>Gammaproteobacteria</taxon>
        <taxon>Oceanospirillales</taxon>
        <taxon>Halomonadaceae</taxon>
        <taxon>Billgrantia</taxon>
    </lineage>
</organism>
<dbReference type="Gene3D" id="1.10.10.60">
    <property type="entry name" value="Homeodomain-like"/>
    <property type="match status" value="1"/>
</dbReference>
<gene>
    <name evidence="2" type="ORF">SAMN04487954_104201</name>
</gene>
<dbReference type="InterPro" id="IPR018060">
    <property type="entry name" value="HTH_AraC"/>
</dbReference>
<evidence type="ECO:0000313" key="2">
    <source>
        <dbReference type="EMBL" id="SDJ36752.1"/>
    </source>
</evidence>
<feature type="domain" description="HTH araC/xylS-type" evidence="1">
    <location>
        <begin position="158"/>
        <end position="258"/>
    </location>
</feature>
<dbReference type="STRING" id="376427.SAMN04487954_104201"/>
<protein>
    <submittedName>
        <fullName evidence="2">AraC-type DNA-binding protein</fullName>
    </submittedName>
</protein>
<dbReference type="AlphaFoldDB" id="A0A1G8T5C2"/>
<dbReference type="PROSITE" id="PS01124">
    <property type="entry name" value="HTH_ARAC_FAMILY_2"/>
    <property type="match status" value="1"/>
</dbReference>
<dbReference type="EMBL" id="FNES01000004">
    <property type="protein sequence ID" value="SDJ36752.1"/>
    <property type="molecule type" value="Genomic_DNA"/>
</dbReference>
<dbReference type="Proteomes" id="UP000198525">
    <property type="component" value="Unassembled WGS sequence"/>
</dbReference>